<dbReference type="OrthoDB" id="2819018at2759"/>
<dbReference type="AlphaFoldDB" id="A0A0D1YSQ3"/>
<evidence type="ECO:0000313" key="2">
    <source>
        <dbReference type="EMBL" id="KIW18301.1"/>
    </source>
</evidence>
<dbReference type="EMBL" id="KN847493">
    <property type="protein sequence ID" value="KIW18301.1"/>
    <property type="molecule type" value="Genomic_DNA"/>
</dbReference>
<dbReference type="RefSeq" id="XP_016238517.1">
    <property type="nucleotide sequence ID" value="XM_016376947.1"/>
</dbReference>
<feature type="transmembrane region" description="Helical" evidence="1">
    <location>
        <begin position="57"/>
        <end position="74"/>
    </location>
</feature>
<dbReference type="Pfam" id="PF20345">
    <property type="entry name" value="DUF6640"/>
    <property type="match status" value="1"/>
</dbReference>
<proteinExistence type="predicted"/>
<dbReference type="InterPro" id="IPR046580">
    <property type="entry name" value="DUF6640"/>
</dbReference>
<dbReference type="Proteomes" id="UP000053328">
    <property type="component" value="Unassembled WGS sequence"/>
</dbReference>
<keyword evidence="1" id="KW-0812">Transmembrane</keyword>
<dbReference type="GeneID" id="27329672"/>
<dbReference type="VEuPathDB" id="FungiDB:PV08_02589"/>
<gene>
    <name evidence="2" type="ORF">PV08_02589</name>
</gene>
<evidence type="ECO:0000256" key="1">
    <source>
        <dbReference type="SAM" id="Phobius"/>
    </source>
</evidence>
<feature type="transmembrane region" description="Helical" evidence="1">
    <location>
        <begin position="125"/>
        <end position="142"/>
    </location>
</feature>
<protein>
    <submittedName>
        <fullName evidence="2">Uncharacterized protein</fullName>
    </submittedName>
</protein>
<evidence type="ECO:0000313" key="3">
    <source>
        <dbReference type="Proteomes" id="UP000053328"/>
    </source>
</evidence>
<sequence length="149" mass="16687">MPTTTATTSTATTTTLGRSLLTLVALSTSVSCYLADWNETHVKNPRWPPHARFHNGQTMSMGLCLGTLTAYYTWRMTPNAAAEKDSLTTAALIGTLYWVTGMSAILYPGTKWEDPEFGERSPQKAVFGTHVVLCWIGWWLEMRRLRRLS</sequence>
<feature type="transmembrane region" description="Helical" evidence="1">
    <location>
        <begin position="20"/>
        <end position="37"/>
    </location>
</feature>
<reference evidence="2 3" key="1">
    <citation type="submission" date="2015-01" db="EMBL/GenBank/DDBJ databases">
        <title>The Genome Sequence of Exophiala spinifera CBS89968.</title>
        <authorList>
            <consortium name="The Broad Institute Genomics Platform"/>
            <person name="Cuomo C."/>
            <person name="de Hoog S."/>
            <person name="Gorbushina A."/>
            <person name="Stielow B."/>
            <person name="Teixiera M."/>
            <person name="Abouelleil A."/>
            <person name="Chapman S.B."/>
            <person name="Priest M."/>
            <person name="Young S.K."/>
            <person name="Wortman J."/>
            <person name="Nusbaum C."/>
            <person name="Birren B."/>
        </authorList>
    </citation>
    <scope>NUCLEOTIDE SEQUENCE [LARGE SCALE GENOMIC DNA]</scope>
    <source>
        <strain evidence="2 3">CBS 89968</strain>
    </source>
</reference>
<keyword evidence="1" id="KW-0472">Membrane</keyword>
<accession>A0A0D1YSQ3</accession>
<keyword evidence="1" id="KW-1133">Transmembrane helix</keyword>
<feature type="transmembrane region" description="Helical" evidence="1">
    <location>
        <begin position="86"/>
        <end position="105"/>
    </location>
</feature>
<keyword evidence="3" id="KW-1185">Reference proteome</keyword>
<dbReference type="HOGENOM" id="CLU_120565_0_0_1"/>
<organism evidence="2 3">
    <name type="scientific">Exophiala spinifera</name>
    <dbReference type="NCBI Taxonomy" id="91928"/>
    <lineage>
        <taxon>Eukaryota</taxon>
        <taxon>Fungi</taxon>
        <taxon>Dikarya</taxon>
        <taxon>Ascomycota</taxon>
        <taxon>Pezizomycotina</taxon>
        <taxon>Eurotiomycetes</taxon>
        <taxon>Chaetothyriomycetidae</taxon>
        <taxon>Chaetothyriales</taxon>
        <taxon>Herpotrichiellaceae</taxon>
        <taxon>Exophiala</taxon>
    </lineage>
</organism>
<name>A0A0D1YSQ3_9EURO</name>
<dbReference type="STRING" id="91928.A0A0D1YSQ3"/>